<evidence type="ECO:0000313" key="2">
    <source>
        <dbReference type="Proteomes" id="UP001054837"/>
    </source>
</evidence>
<accession>A0AAV4RQX0</accession>
<evidence type="ECO:0000313" key="1">
    <source>
        <dbReference type="EMBL" id="GIY23860.1"/>
    </source>
</evidence>
<keyword evidence="2" id="KW-1185">Reference proteome</keyword>
<sequence length="103" mass="11270">MGHPSRTSDLAPNDFFSVLHYERSKAPSMMCDDFCRAMVRIGDTCRGSSANGPLKTPWGAFVISARAPHSPPIGSRMASKDDRQVSKSGSAAVNDSFFILFEW</sequence>
<dbReference type="AlphaFoldDB" id="A0AAV4RQX0"/>
<organism evidence="1 2">
    <name type="scientific">Caerostris darwini</name>
    <dbReference type="NCBI Taxonomy" id="1538125"/>
    <lineage>
        <taxon>Eukaryota</taxon>
        <taxon>Metazoa</taxon>
        <taxon>Ecdysozoa</taxon>
        <taxon>Arthropoda</taxon>
        <taxon>Chelicerata</taxon>
        <taxon>Arachnida</taxon>
        <taxon>Araneae</taxon>
        <taxon>Araneomorphae</taxon>
        <taxon>Entelegynae</taxon>
        <taxon>Araneoidea</taxon>
        <taxon>Araneidae</taxon>
        <taxon>Caerostris</taxon>
    </lineage>
</organism>
<reference evidence="1 2" key="1">
    <citation type="submission" date="2021-06" db="EMBL/GenBank/DDBJ databases">
        <title>Caerostris darwini draft genome.</title>
        <authorList>
            <person name="Kono N."/>
            <person name="Arakawa K."/>
        </authorList>
    </citation>
    <scope>NUCLEOTIDE SEQUENCE [LARGE SCALE GENOMIC DNA]</scope>
</reference>
<name>A0AAV4RQX0_9ARAC</name>
<comment type="caution">
    <text evidence="1">The sequence shown here is derived from an EMBL/GenBank/DDBJ whole genome shotgun (WGS) entry which is preliminary data.</text>
</comment>
<dbReference type="EMBL" id="BPLQ01006596">
    <property type="protein sequence ID" value="GIY23860.1"/>
    <property type="molecule type" value="Genomic_DNA"/>
</dbReference>
<dbReference type="Proteomes" id="UP001054837">
    <property type="component" value="Unassembled WGS sequence"/>
</dbReference>
<proteinExistence type="predicted"/>
<protein>
    <submittedName>
        <fullName evidence="1">Uncharacterized protein</fullName>
    </submittedName>
</protein>
<gene>
    <name evidence="1" type="ORF">CDAR_429291</name>
</gene>